<name>A0ABP3CBU5_9MICO</name>
<dbReference type="Gene3D" id="3.40.50.300">
    <property type="entry name" value="P-loop containing nucleotide triphosphate hydrolases"/>
    <property type="match status" value="1"/>
</dbReference>
<dbReference type="RefSeq" id="WP_339393988.1">
    <property type="nucleotide sequence ID" value="NZ_BAAAAF010000024.1"/>
</dbReference>
<proteinExistence type="predicted"/>
<gene>
    <name evidence="3" type="ORF">NCCP602_33300</name>
</gene>
<dbReference type="InterPro" id="IPR041664">
    <property type="entry name" value="AAA_16"/>
</dbReference>
<dbReference type="Proteomes" id="UP001498238">
    <property type="component" value="Unassembled WGS sequence"/>
</dbReference>
<evidence type="ECO:0000313" key="4">
    <source>
        <dbReference type="Proteomes" id="UP001498238"/>
    </source>
</evidence>
<dbReference type="EMBL" id="BAAAAF010000024">
    <property type="protein sequence ID" value="GAA0037368.1"/>
    <property type="molecule type" value="Genomic_DNA"/>
</dbReference>
<evidence type="ECO:0000313" key="3">
    <source>
        <dbReference type="EMBL" id="GAA0037368.1"/>
    </source>
</evidence>
<dbReference type="InterPro" id="IPR027417">
    <property type="entry name" value="P-loop_NTPase"/>
</dbReference>
<feature type="region of interest" description="Disordered" evidence="1">
    <location>
        <begin position="1"/>
        <end position="21"/>
    </location>
</feature>
<dbReference type="PANTHER" id="PTHR34301:SF8">
    <property type="entry name" value="ATPASE DOMAIN-CONTAINING PROTEIN"/>
    <property type="match status" value="1"/>
</dbReference>
<reference evidence="3 4" key="1">
    <citation type="submission" date="2024-01" db="EMBL/GenBank/DDBJ databases">
        <title>Characterization of antibiotic resistant novel bacterial strains and their environmental applications.</title>
        <authorList>
            <person name="Manzoor S."/>
            <person name="Abbas S."/>
            <person name="Arshad M."/>
            <person name="Ahmed I."/>
        </authorList>
    </citation>
    <scope>NUCLEOTIDE SEQUENCE [LARGE SCALE GENOMIC DNA]</scope>
    <source>
        <strain evidence="3 4">NCCP-602</strain>
    </source>
</reference>
<feature type="domain" description="Orc1-like AAA ATPase" evidence="2">
    <location>
        <begin position="26"/>
        <end position="175"/>
    </location>
</feature>
<protein>
    <submittedName>
        <fullName evidence="3">ATP-binding protein</fullName>
    </submittedName>
</protein>
<dbReference type="Pfam" id="PF13191">
    <property type="entry name" value="AAA_16"/>
    <property type="match status" value="1"/>
</dbReference>
<dbReference type="PANTHER" id="PTHR34301">
    <property type="entry name" value="DNA-BINDING PROTEIN-RELATED"/>
    <property type="match status" value="1"/>
</dbReference>
<keyword evidence="3" id="KW-0547">Nucleotide-binding</keyword>
<organism evidence="3 4">
    <name type="scientific">Brevibacterium metallidurans</name>
    <dbReference type="NCBI Taxonomy" id="1482676"/>
    <lineage>
        <taxon>Bacteria</taxon>
        <taxon>Bacillati</taxon>
        <taxon>Actinomycetota</taxon>
        <taxon>Actinomycetes</taxon>
        <taxon>Micrococcales</taxon>
        <taxon>Brevibacteriaceae</taxon>
        <taxon>Brevibacterium</taxon>
    </lineage>
</organism>
<evidence type="ECO:0000256" key="1">
    <source>
        <dbReference type="SAM" id="MobiDB-lite"/>
    </source>
</evidence>
<evidence type="ECO:0000259" key="2">
    <source>
        <dbReference type="Pfam" id="PF13191"/>
    </source>
</evidence>
<accession>A0ABP3CBU5</accession>
<comment type="caution">
    <text evidence="3">The sequence shown here is derived from an EMBL/GenBank/DDBJ whole genome shotgun (WGS) entry which is preliminary data.</text>
</comment>
<keyword evidence="3" id="KW-0067">ATP-binding</keyword>
<dbReference type="GO" id="GO:0005524">
    <property type="term" value="F:ATP binding"/>
    <property type="evidence" value="ECO:0007669"/>
    <property type="project" value="UniProtKB-KW"/>
</dbReference>
<keyword evidence="4" id="KW-1185">Reference proteome</keyword>
<sequence length="397" mass="44461">MVSQRETSSPSPFTPGYSKPPLVFGGHEDELEELTAVFRTLDFGENDSLLISGLRGSGKTSMLARLQDAARSSGWIVLSDDASKGLMDRVTETSIPTEINRLAEADRVRLKSVGIWKFSAEFDFVDRNREIRPLLRNDLVALSEALSGRAGILITIDEVSSGKVRLRELSRFALEVAHAKSEGANIMIAFAGIKVDLDELVKNEHTTFIRRSRDLTFRRLNPKETAHVFEETARIAGRSIDREALDLLVRVAQGYPYLIQLAGDYAWRNTPESESISVDDAQVAHDKAIKSVQRRVISRVYEDLSERDKDFVNAMAHDVTGRSKMSDIATRMGTYGQYVQIYKKRLLDSGYVQPDGRGYVAFSLPYLGDYIRSMAADESGNEFQTSDWSEFPPPPHD</sequence>
<feature type="compositionally biased region" description="Polar residues" evidence="1">
    <location>
        <begin position="1"/>
        <end position="11"/>
    </location>
</feature>
<dbReference type="SUPFAM" id="SSF52540">
    <property type="entry name" value="P-loop containing nucleoside triphosphate hydrolases"/>
    <property type="match status" value="1"/>
</dbReference>